<evidence type="ECO:0008006" key="3">
    <source>
        <dbReference type="Google" id="ProtNLM"/>
    </source>
</evidence>
<sequence length="447" mass="45527">MLSAVSSLQTRRMAVCFGRTLPIESTRRTVPSHKGRRNLLLCCAALFCAACRVHFTAFASMGPLARRPRWKNSFSDPLTHARGRQASLGCAAEGGGGDTMPLRSPLRWIGSYPTLRLWFPDLSTAEQKQSGDKGVSLTFVLDTGASVNTIRSQVAADLGLARVGTAPAGVGAGGNFSGGDTFLLGDCELADLPAANRAKFMTGLTASALPVATPAAAGILGYPFLTSFPGGVDFRWGGTGRRVISGSSDESSEASITFLGGEGGMEAVSAGLCTVPMRQLPDTRLPCATLTVNGVGIPALLDTGSPITVLNAAAAAAAGLDVSGGGSDRDSGGSSDSDNPFANLFAGVGAALDAAREAATFGQRVASGDLVLIAGADGMIQLSRSKVAVSFSLGEAEIDNSTVLVGEVPGLAALDGLGAAAGPAALLGVDVLRQRPRLVIRANEMFV</sequence>
<dbReference type="Pfam" id="PF13650">
    <property type="entry name" value="Asp_protease_2"/>
    <property type="match status" value="2"/>
</dbReference>
<dbReference type="SUPFAM" id="SSF50630">
    <property type="entry name" value="Acid proteases"/>
    <property type="match status" value="2"/>
</dbReference>
<dbReference type="InterPro" id="IPR001969">
    <property type="entry name" value="Aspartic_peptidase_AS"/>
</dbReference>
<reference evidence="1" key="1">
    <citation type="submission" date="2023-10" db="EMBL/GenBank/DDBJ databases">
        <authorList>
            <person name="Chen Y."/>
            <person name="Shah S."/>
            <person name="Dougan E. K."/>
            <person name="Thang M."/>
            <person name="Chan C."/>
        </authorList>
    </citation>
    <scope>NUCLEOTIDE SEQUENCE [LARGE SCALE GENOMIC DNA]</scope>
</reference>
<dbReference type="InterPro" id="IPR021109">
    <property type="entry name" value="Peptidase_aspartic_dom_sf"/>
</dbReference>
<evidence type="ECO:0000313" key="1">
    <source>
        <dbReference type="EMBL" id="CAK0822231.1"/>
    </source>
</evidence>
<organism evidence="1 2">
    <name type="scientific">Prorocentrum cordatum</name>
    <dbReference type="NCBI Taxonomy" id="2364126"/>
    <lineage>
        <taxon>Eukaryota</taxon>
        <taxon>Sar</taxon>
        <taxon>Alveolata</taxon>
        <taxon>Dinophyceae</taxon>
        <taxon>Prorocentrales</taxon>
        <taxon>Prorocentraceae</taxon>
        <taxon>Prorocentrum</taxon>
    </lineage>
</organism>
<evidence type="ECO:0000313" key="2">
    <source>
        <dbReference type="Proteomes" id="UP001189429"/>
    </source>
</evidence>
<keyword evidence="2" id="KW-1185">Reference proteome</keyword>
<accession>A0ABN9RUX9</accession>
<dbReference type="PROSITE" id="PS00141">
    <property type="entry name" value="ASP_PROTEASE"/>
    <property type="match status" value="2"/>
</dbReference>
<proteinExistence type="predicted"/>
<dbReference type="Gene3D" id="2.40.70.10">
    <property type="entry name" value="Acid Proteases"/>
    <property type="match status" value="2"/>
</dbReference>
<comment type="caution">
    <text evidence="1">The sequence shown here is derived from an EMBL/GenBank/DDBJ whole genome shotgun (WGS) entry which is preliminary data.</text>
</comment>
<protein>
    <recommendedName>
        <fullName evidence="3">Peptidase A2 domain-containing protein</fullName>
    </recommendedName>
</protein>
<name>A0ABN9RUX9_9DINO</name>
<dbReference type="EMBL" id="CAUYUJ010007877">
    <property type="protein sequence ID" value="CAK0822231.1"/>
    <property type="molecule type" value="Genomic_DNA"/>
</dbReference>
<dbReference type="Proteomes" id="UP001189429">
    <property type="component" value="Unassembled WGS sequence"/>
</dbReference>
<gene>
    <name evidence="1" type="ORF">PCOR1329_LOCUS23300</name>
</gene>